<dbReference type="InParanoid" id="A0A0C2WVI6"/>
<dbReference type="AlphaFoldDB" id="A0A0C2WVI6"/>
<feature type="region of interest" description="Disordered" evidence="1">
    <location>
        <begin position="1"/>
        <end position="34"/>
    </location>
</feature>
<feature type="compositionally biased region" description="Low complexity" evidence="1">
    <location>
        <begin position="433"/>
        <end position="444"/>
    </location>
</feature>
<sequence length="546" mass="59487">MLSVSARSPWPSTNRLPRALEGTQDQETDACQPKLEPIADDIDLLYAGVVTSKRATRPKLEPIADDSGRHMDIATSKRASQPKLEPIADDSGLLRMDVATSKRASQSKLEPVADDSGLLHMDVATSKRASQPKLEAIADVIDLLYTDVTTNIQTVVKNETCAILPINAGNLNSIPEIYTHHMLIHALGYPLYIPEPDHGLSREYRKRGVRIGDVGSITPEGAFDFLFNICLPAGHPINPSELPDGFEMLPNSDISIIPQFIAPGDSRYSDGVLELDDQLDRFHCTTSEGAVLLLPGGATLFKSKNTPIFQDFAARHAENWYKYMVNRGRNTPNGSLYLVTGCIKSRNWANATFYQGPSPGNYAQLVANDVPSCPAPSNAQPAYRWKKLGKISPRIGPISEDTGELNQCEFLYGFKIMLRQDLLDKLSRTVSVSSQEGQYSPSSSTKAPASNRDCCGSGASTGSSAIKEEPHLGEGNTSRSHNTCFSGEVMIEADFPTASPLHPSDLINSMLLHSDPSAKVAITHDAVWCEMLLKACRGSCPSFNWN</sequence>
<dbReference type="EMBL" id="KN818240">
    <property type="protein sequence ID" value="KIL65792.1"/>
    <property type="molecule type" value="Genomic_DNA"/>
</dbReference>
<accession>A0A0C2WVI6</accession>
<dbReference type="Proteomes" id="UP000054549">
    <property type="component" value="Unassembled WGS sequence"/>
</dbReference>
<keyword evidence="3" id="KW-1185">Reference proteome</keyword>
<evidence type="ECO:0000313" key="3">
    <source>
        <dbReference type="Proteomes" id="UP000054549"/>
    </source>
</evidence>
<reference evidence="2 3" key="1">
    <citation type="submission" date="2014-04" db="EMBL/GenBank/DDBJ databases">
        <title>Evolutionary Origins and Diversification of the Mycorrhizal Mutualists.</title>
        <authorList>
            <consortium name="DOE Joint Genome Institute"/>
            <consortium name="Mycorrhizal Genomics Consortium"/>
            <person name="Kohler A."/>
            <person name="Kuo A."/>
            <person name="Nagy L.G."/>
            <person name="Floudas D."/>
            <person name="Copeland A."/>
            <person name="Barry K.W."/>
            <person name="Cichocki N."/>
            <person name="Veneault-Fourrey C."/>
            <person name="LaButti K."/>
            <person name="Lindquist E.A."/>
            <person name="Lipzen A."/>
            <person name="Lundell T."/>
            <person name="Morin E."/>
            <person name="Murat C."/>
            <person name="Riley R."/>
            <person name="Ohm R."/>
            <person name="Sun H."/>
            <person name="Tunlid A."/>
            <person name="Henrissat B."/>
            <person name="Grigoriev I.V."/>
            <person name="Hibbett D.S."/>
            <person name="Martin F."/>
        </authorList>
    </citation>
    <scope>NUCLEOTIDE SEQUENCE [LARGE SCALE GENOMIC DNA]</scope>
    <source>
        <strain evidence="2 3">Koide BX008</strain>
    </source>
</reference>
<proteinExistence type="predicted"/>
<name>A0A0C2WVI6_AMAMK</name>
<dbReference type="OrthoDB" id="3222453at2759"/>
<dbReference type="HOGENOM" id="CLU_021108_5_2_1"/>
<dbReference type="STRING" id="946122.A0A0C2WVI6"/>
<feature type="region of interest" description="Disordered" evidence="1">
    <location>
        <begin position="433"/>
        <end position="479"/>
    </location>
</feature>
<evidence type="ECO:0000313" key="2">
    <source>
        <dbReference type="EMBL" id="KIL65792.1"/>
    </source>
</evidence>
<evidence type="ECO:0000256" key="1">
    <source>
        <dbReference type="SAM" id="MobiDB-lite"/>
    </source>
</evidence>
<organism evidence="2 3">
    <name type="scientific">Amanita muscaria (strain Koide BX008)</name>
    <dbReference type="NCBI Taxonomy" id="946122"/>
    <lineage>
        <taxon>Eukaryota</taxon>
        <taxon>Fungi</taxon>
        <taxon>Dikarya</taxon>
        <taxon>Basidiomycota</taxon>
        <taxon>Agaricomycotina</taxon>
        <taxon>Agaricomycetes</taxon>
        <taxon>Agaricomycetidae</taxon>
        <taxon>Agaricales</taxon>
        <taxon>Pluteineae</taxon>
        <taxon>Amanitaceae</taxon>
        <taxon>Amanita</taxon>
    </lineage>
</organism>
<gene>
    <name evidence="2" type="ORF">M378DRAFT_461967</name>
</gene>
<protein>
    <submittedName>
        <fullName evidence="2">Uncharacterized protein</fullName>
    </submittedName>
</protein>
<feature type="compositionally biased region" description="Low complexity" evidence="1">
    <location>
        <begin position="456"/>
        <end position="465"/>
    </location>
</feature>